<evidence type="ECO:0000256" key="1">
    <source>
        <dbReference type="SAM" id="MobiDB-lite"/>
    </source>
</evidence>
<feature type="compositionally biased region" description="Low complexity" evidence="1">
    <location>
        <begin position="12"/>
        <end position="25"/>
    </location>
</feature>
<proteinExistence type="predicted"/>
<reference evidence="3 4" key="1">
    <citation type="journal article" date="2015" name="Stand. Genomic Sci.">
        <title>Genomic Encyclopedia of Bacterial and Archaeal Type Strains, Phase III: the genomes of soil and plant-associated and newly described type strains.</title>
        <authorList>
            <person name="Whitman W.B."/>
            <person name="Woyke T."/>
            <person name="Klenk H.P."/>
            <person name="Zhou Y."/>
            <person name="Lilburn T.G."/>
            <person name="Beck B.J."/>
            <person name="De Vos P."/>
            <person name="Vandamme P."/>
            <person name="Eisen J.A."/>
            <person name="Garrity G."/>
            <person name="Hugenholtz P."/>
            <person name="Kyrpides N.C."/>
        </authorList>
    </citation>
    <scope>NUCLEOTIDE SEQUENCE [LARGE SCALE GENOMIC DNA]</scope>
    <source>
        <strain evidence="3 4">CGMCC 1.2546</strain>
    </source>
</reference>
<feature type="region of interest" description="Disordered" evidence="1">
    <location>
        <begin position="1"/>
        <end position="32"/>
    </location>
</feature>
<organism evidence="3 4">
    <name type="scientific">Mesorhizobium tianshanense</name>
    <dbReference type="NCBI Taxonomy" id="39844"/>
    <lineage>
        <taxon>Bacteria</taxon>
        <taxon>Pseudomonadati</taxon>
        <taxon>Pseudomonadota</taxon>
        <taxon>Alphaproteobacteria</taxon>
        <taxon>Hyphomicrobiales</taxon>
        <taxon>Phyllobacteriaceae</taxon>
        <taxon>Mesorhizobium</taxon>
    </lineage>
</organism>
<feature type="domain" description="DUF7929" evidence="2">
    <location>
        <begin position="127"/>
        <end position="300"/>
    </location>
</feature>
<comment type="caution">
    <text evidence="3">The sequence shown here is derived from an EMBL/GenBank/DDBJ whole genome shotgun (WGS) entry which is preliminary data.</text>
</comment>
<evidence type="ECO:0000313" key="3">
    <source>
        <dbReference type="EMBL" id="TWI40096.1"/>
    </source>
</evidence>
<name>A0A562P7Y3_9HYPH</name>
<protein>
    <recommendedName>
        <fullName evidence="2">DUF7929 domain-containing protein</fullName>
    </recommendedName>
</protein>
<dbReference type="EMBL" id="VLKT01000008">
    <property type="protein sequence ID" value="TWI40096.1"/>
    <property type="molecule type" value="Genomic_DNA"/>
</dbReference>
<dbReference type="InterPro" id="IPR009030">
    <property type="entry name" value="Growth_fac_rcpt_cys_sf"/>
</dbReference>
<accession>A0A562P7Y3</accession>
<dbReference type="Proteomes" id="UP000317122">
    <property type="component" value="Unassembled WGS sequence"/>
</dbReference>
<evidence type="ECO:0000259" key="2">
    <source>
        <dbReference type="Pfam" id="PF25551"/>
    </source>
</evidence>
<sequence>MSISAHSPLAPSNQSTSNQTTGSQSIGDRPTVNVQARVRIQATVRETILKPLSLARRGARWLMAAGIAVAMLNPVPGFAQDIVPAQASQTDLDKPADSGSLETANPDFRFDLDDPRIINPRPGRVAPFFTKKGRQRGCDYIVYSLSFGLRGSPQAFANPGLAAALEKARIDFKDQLPHGLRIVGVHVSGDGTDASGGPLPGASISTSANPNDTADVSDFRISASDLDGVGAPNERVITFQITAKIDHAAFPSPAIVDNQGLIKVTVGPGTGTIIPSQDPGKPDDGNFLTGEKTSIKIDVTKCDPPPPPPGKECFKVERGTVDCVPGGGAFIYHMPVGAEMAGKWVQLSTTTPGITIIPDTQLVPEGGGVLDWKIVGASPGDVIRLVVTGIETYAGPEEGWGLCCTQTIEIVIPRDQRCPPKDREPDLKVEKRADVMRCTMGGGCNFTIRVTNVGDGPYHGKIVLDEVTLPAGSTLDSGPNAPWACAPAATPMTCTHPVTTLNPGASVDLELGFKPAGGWQGRVLRNCAAYNYGASGKPLFGSQQNDRGCASIPICRRGDRDCRPPVERKVDLILKKRARTEACTTDGVCTFVIDIINNGSVSHDGPLTVIDTYPGGAPASSTFGPTPPWTCGPNGPGQFRCDNAGIVLLPGASTPIFVKAVMPAGYRPDTVENCAEVKAIPGEGDLTNNRACAKQRIRHPNGGKPAVRITKVCSGSLAGAAAVTCRITVISTGTTAPTGPVRVNDTATLVVGGAPVQIQTVTPDGAEWACGPVPANTLSCQIPGAVMTPGTSRHFDVTVAANGAFENCARGSYGPAPGDDIVYPIGRACAKGGGTSTIRVEKTGDAECRVGQPCAFEVTIANDGTSAFSGPVRIGDAIGLDGLGRLEGVAITSIEPPFGCAPEPATLPLSCIANLTLAAGESHVHRVTVIIPYGRLANLQDTVSGQNCVGVLSPDTPVRGAGDVLSRDLTDVQGDRGKAYACHPFTIKREVKKECSRGFVMNDAGSCVCPPGTIFRNGQCSSGGGTVIIPKPKDPQRCVLLKGQIRTQDGDCICPRGTELRGDACRPIRKKPPVVEQCKLLRGQIRTKNGDCICPRGTELKGRACVPIAKKPTVEQCTIRGQVHNKRGACVCPRGTEVIRGACRRPPVECAPGSRLINGQCQPIIKRRCPAGTVGQYPNCTPIRRTPTLQINPNLLLNPDILQRPMPRRRPQVPQ</sequence>
<gene>
    <name evidence="3" type="ORF">IQ26_01701</name>
</gene>
<evidence type="ECO:0000313" key="4">
    <source>
        <dbReference type="Proteomes" id="UP000317122"/>
    </source>
</evidence>
<dbReference type="AlphaFoldDB" id="A0A562P7Y3"/>
<dbReference type="SUPFAM" id="SSF57184">
    <property type="entry name" value="Growth factor receptor domain"/>
    <property type="match status" value="1"/>
</dbReference>
<keyword evidence="4" id="KW-1185">Reference proteome</keyword>
<dbReference type="InterPro" id="IPR057689">
    <property type="entry name" value="DUF7929"/>
</dbReference>
<dbReference type="Pfam" id="PF25551">
    <property type="entry name" value="DUF7929"/>
    <property type="match status" value="1"/>
</dbReference>